<dbReference type="AlphaFoldDB" id="A0A157Z265"/>
<protein>
    <recommendedName>
        <fullName evidence="4">Integrating conjugative element protein</fullName>
    </recommendedName>
</protein>
<reference evidence="2" key="1">
    <citation type="submission" date="2016-01" db="EMBL/GenBank/DDBJ databases">
        <authorList>
            <person name="Peeters C."/>
        </authorList>
    </citation>
    <scope>NUCLEOTIDE SEQUENCE [LARGE SCALE GENOMIC DNA]</scope>
    <source>
        <strain evidence="2">LMG 29326</strain>
    </source>
</reference>
<evidence type="ECO:0000313" key="3">
    <source>
        <dbReference type="Proteomes" id="UP000054978"/>
    </source>
</evidence>
<accession>A0A157Z265</accession>
<evidence type="ECO:0000313" key="2">
    <source>
        <dbReference type="EMBL" id="SAK39618.1"/>
    </source>
</evidence>
<keyword evidence="1" id="KW-1133">Transmembrane helix</keyword>
<dbReference type="STRING" id="1777144.AWB83_00102"/>
<feature type="transmembrane region" description="Helical" evidence="1">
    <location>
        <begin position="21"/>
        <end position="39"/>
    </location>
</feature>
<sequence>MSRFRNEVARLDAHVTTLRRVILGLFVLMLALVIGWWNAPRQLTIHIPPDLRSGSTRKWWEVPPSSVYAFAFYVFQQLNRWPTNGEEDYPRNIRALTAYLTPSCKAFLDSDFAYRRDSGELRNRVRGIYEIPGHGYGDDPTFHVKVLANDAWLATLDLAADEYYGSEQVKRALVRYQLKVVRMDIDPEKNPFGLALDCYASPPERLALPELTQPAAASGASGVHP</sequence>
<proteinExistence type="predicted"/>
<dbReference type="Proteomes" id="UP000054978">
    <property type="component" value="Unassembled WGS sequence"/>
</dbReference>
<comment type="caution">
    <text evidence="2">The sequence shown here is derived from an EMBL/GenBank/DDBJ whole genome shotgun (WGS) entry which is preliminary data.</text>
</comment>
<keyword evidence="1" id="KW-0812">Transmembrane</keyword>
<dbReference type="RefSeq" id="WP_087042301.1">
    <property type="nucleotide sequence ID" value="NZ_FCOB02000001.1"/>
</dbReference>
<dbReference type="EMBL" id="FCOB02000001">
    <property type="protein sequence ID" value="SAK39618.1"/>
    <property type="molecule type" value="Genomic_DNA"/>
</dbReference>
<dbReference type="NCBIfam" id="TIGR03746">
    <property type="entry name" value="conj_TIGR03746"/>
    <property type="match status" value="1"/>
</dbReference>
<organism evidence="2 3">
    <name type="scientific">Caballeronia ptereochthonis</name>
    <dbReference type="NCBI Taxonomy" id="1777144"/>
    <lineage>
        <taxon>Bacteria</taxon>
        <taxon>Pseudomonadati</taxon>
        <taxon>Pseudomonadota</taxon>
        <taxon>Betaproteobacteria</taxon>
        <taxon>Burkholderiales</taxon>
        <taxon>Burkholderiaceae</taxon>
        <taxon>Caballeronia</taxon>
    </lineage>
</organism>
<keyword evidence="1" id="KW-0472">Membrane</keyword>
<dbReference type="InterPro" id="IPR021548">
    <property type="entry name" value="DUF2895"/>
</dbReference>
<evidence type="ECO:0008006" key="4">
    <source>
        <dbReference type="Google" id="ProtNLM"/>
    </source>
</evidence>
<name>A0A157Z265_9BURK</name>
<dbReference type="OrthoDB" id="8558441at2"/>
<keyword evidence="3" id="KW-1185">Reference proteome</keyword>
<dbReference type="Pfam" id="PF11444">
    <property type="entry name" value="DUF2895"/>
    <property type="match status" value="1"/>
</dbReference>
<gene>
    <name evidence="2" type="ORF">AWB83_00102</name>
</gene>
<evidence type="ECO:0000256" key="1">
    <source>
        <dbReference type="SAM" id="Phobius"/>
    </source>
</evidence>